<keyword evidence="5" id="KW-1003">Cell membrane</keyword>
<evidence type="ECO:0000259" key="6">
    <source>
        <dbReference type="PROSITE" id="PS51012"/>
    </source>
</evidence>
<keyword evidence="2 5" id="KW-0812">Transmembrane</keyword>
<proteinExistence type="inferred from homology"/>
<dbReference type="PANTHER" id="PTHR43229">
    <property type="entry name" value="NODULATION PROTEIN J"/>
    <property type="match status" value="1"/>
</dbReference>
<feature type="transmembrane region" description="Helical" evidence="5">
    <location>
        <begin position="56"/>
        <end position="78"/>
    </location>
</feature>
<keyword evidence="8" id="KW-1185">Reference proteome</keyword>
<dbReference type="KEGG" id="aarg:Aargi30884_17430"/>
<dbReference type="PANTHER" id="PTHR43229:SF6">
    <property type="entry name" value="ABC-TYPE MULTIDRUG TRANSPORT SYSTEM, PERMEASE COMPONENT"/>
    <property type="match status" value="1"/>
</dbReference>
<protein>
    <recommendedName>
        <fullName evidence="5">Transport permease protein</fullName>
    </recommendedName>
</protein>
<dbReference type="Pfam" id="PF01061">
    <property type="entry name" value="ABC2_membrane"/>
    <property type="match status" value="1"/>
</dbReference>
<gene>
    <name evidence="7" type="ORF">Aargi30884_17430</name>
</gene>
<dbReference type="AlphaFoldDB" id="A0A6N4TIJ8"/>
<evidence type="ECO:0000313" key="7">
    <source>
        <dbReference type="EMBL" id="BBK22840.1"/>
    </source>
</evidence>
<evidence type="ECO:0000256" key="4">
    <source>
        <dbReference type="ARBA" id="ARBA00023136"/>
    </source>
</evidence>
<sequence>MLQRLIDFFKLTYKYEIAAYTKKSFICSKILNPFFQVYFFYLVTGMSYGFDSNSKYVIANVILLVCSSVFINVGITLVRERVFGTLQYLEVSRINNMLILFGKSLYFLFDGLISFFVGLGIITILFRIEFPFDILLPYFILVVCVMLSSCTFGLLLGSFGLVLKDINFLFNSVIYLITLICGANFSIQSLPMLLRWLAHILPITNGIQSSKLLIESDKGWGCYLVVELIIMVIYYLLATFLFSKLRKKAVIEAKLDLY</sequence>
<organism evidence="7 8">
    <name type="scientific">Amedibacterium intestinale</name>
    <dbReference type="NCBI Taxonomy" id="2583452"/>
    <lineage>
        <taxon>Bacteria</taxon>
        <taxon>Bacillati</taxon>
        <taxon>Bacillota</taxon>
        <taxon>Erysipelotrichia</taxon>
        <taxon>Erysipelotrichales</taxon>
        <taxon>Erysipelotrichaceae</taxon>
        <taxon>Amedibacterium</taxon>
    </lineage>
</organism>
<feature type="transmembrane region" description="Helical" evidence="5">
    <location>
        <begin position="105"/>
        <end position="128"/>
    </location>
</feature>
<dbReference type="PIRSF" id="PIRSF006648">
    <property type="entry name" value="DrrB"/>
    <property type="match status" value="1"/>
</dbReference>
<dbReference type="InterPro" id="IPR013525">
    <property type="entry name" value="ABC2_TM"/>
</dbReference>
<feature type="domain" description="ABC transmembrane type-2" evidence="6">
    <location>
        <begin position="24"/>
        <end position="245"/>
    </location>
</feature>
<feature type="transmembrane region" description="Helical" evidence="5">
    <location>
        <begin position="30"/>
        <end position="50"/>
    </location>
</feature>
<name>A0A6N4TIJ8_9FIRM</name>
<evidence type="ECO:0000256" key="1">
    <source>
        <dbReference type="ARBA" id="ARBA00004141"/>
    </source>
</evidence>
<dbReference type="InterPro" id="IPR000412">
    <property type="entry name" value="ABC_2_transport"/>
</dbReference>
<accession>A0A6N4TIJ8</accession>
<dbReference type="InterPro" id="IPR047817">
    <property type="entry name" value="ABC2_TM_bact-type"/>
</dbReference>
<evidence type="ECO:0000313" key="8">
    <source>
        <dbReference type="Proteomes" id="UP000464754"/>
    </source>
</evidence>
<keyword evidence="4 5" id="KW-0472">Membrane</keyword>
<dbReference type="Proteomes" id="UP000464754">
    <property type="component" value="Chromosome"/>
</dbReference>
<dbReference type="GO" id="GO:0140359">
    <property type="term" value="F:ABC-type transporter activity"/>
    <property type="evidence" value="ECO:0007669"/>
    <property type="project" value="InterPro"/>
</dbReference>
<dbReference type="InterPro" id="IPR051784">
    <property type="entry name" value="Nod_factor_ABC_transporter"/>
</dbReference>
<feature type="transmembrane region" description="Helical" evidence="5">
    <location>
        <begin position="134"/>
        <end position="156"/>
    </location>
</feature>
<evidence type="ECO:0000256" key="5">
    <source>
        <dbReference type="RuleBase" id="RU361157"/>
    </source>
</evidence>
<dbReference type="GO" id="GO:0043190">
    <property type="term" value="C:ATP-binding cassette (ABC) transporter complex"/>
    <property type="evidence" value="ECO:0007669"/>
    <property type="project" value="InterPro"/>
</dbReference>
<comment type="similarity">
    <text evidence="5">Belongs to the ABC-2 integral membrane protein family.</text>
</comment>
<evidence type="ECO:0000256" key="3">
    <source>
        <dbReference type="ARBA" id="ARBA00022989"/>
    </source>
</evidence>
<evidence type="ECO:0000256" key="2">
    <source>
        <dbReference type="ARBA" id="ARBA00022692"/>
    </source>
</evidence>
<dbReference type="EMBL" id="AP019695">
    <property type="protein sequence ID" value="BBK22840.1"/>
    <property type="molecule type" value="Genomic_DNA"/>
</dbReference>
<reference evidence="8" key="1">
    <citation type="submission" date="2019-05" db="EMBL/GenBank/DDBJ databases">
        <title>Complete genome sequencing of Absiella argi strain JCM 30884.</title>
        <authorList>
            <person name="Sakamoto M."/>
            <person name="Murakami T."/>
            <person name="Mori H."/>
        </authorList>
    </citation>
    <scope>NUCLEOTIDE SEQUENCE [LARGE SCALE GENOMIC DNA]</scope>
    <source>
        <strain evidence="8">JCM 30884</strain>
    </source>
</reference>
<dbReference type="RefSeq" id="WP_163052077.1">
    <property type="nucleotide sequence ID" value="NZ_AP019695.1"/>
</dbReference>
<feature type="transmembrane region" description="Helical" evidence="5">
    <location>
        <begin position="220"/>
        <end position="242"/>
    </location>
</feature>
<keyword evidence="3 5" id="KW-1133">Transmembrane helix</keyword>
<comment type="subcellular location">
    <subcellularLocation>
        <location evidence="5">Cell membrane</location>
        <topology evidence="5">Multi-pass membrane protein</topology>
    </subcellularLocation>
    <subcellularLocation>
        <location evidence="1">Membrane</location>
        <topology evidence="1">Multi-pass membrane protein</topology>
    </subcellularLocation>
</comment>
<feature type="transmembrane region" description="Helical" evidence="5">
    <location>
        <begin position="168"/>
        <end position="187"/>
    </location>
</feature>
<dbReference type="PROSITE" id="PS51012">
    <property type="entry name" value="ABC_TM2"/>
    <property type="match status" value="1"/>
</dbReference>
<keyword evidence="5" id="KW-0813">Transport</keyword>